<evidence type="ECO:0000313" key="2">
    <source>
        <dbReference type="EMBL" id="KAK4136548.1"/>
    </source>
</evidence>
<keyword evidence="3" id="KW-1185">Reference proteome</keyword>
<dbReference type="Proteomes" id="UP001304895">
    <property type="component" value="Unassembled WGS sequence"/>
</dbReference>
<organism evidence="2 3">
    <name type="scientific">Trichocladium antarcticum</name>
    <dbReference type="NCBI Taxonomy" id="1450529"/>
    <lineage>
        <taxon>Eukaryota</taxon>
        <taxon>Fungi</taxon>
        <taxon>Dikarya</taxon>
        <taxon>Ascomycota</taxon>
        <taxon>Pezizomycotina</taxon>
        <taxon>Sordariomycetes</taxon>
        <taxon>Sordariomycetidae</taxon>
        <taxon>Sordariales</taxon>
        <taxon>Chaetomiaceae</taxon>
        <taxon>Trichocladium</taxon>
    </lineage>
</organism>
<accession>A0AAN6UP17</accession>
<protein>
    <submittedName>
        <fullName evidence="2">Uncharacterized protein</fullName>
    </submittedName>
</protein>
<gene>
    <name evidence="2" type="ORF">BT67DRAFT_416702</name>
</gene>
<proteinExistence type="predicted"/>
<dbReference type="PANTHER" id="PTHR21521">
    <property type="entry name" value="AMUN, ISOFORM A"/>
    <property type="match status" value="1"/>
</dbReference>
<reference evidence="2" key="1">
    <citation type="journal article" date="2023" name="Mol. Phylogenet. Evol.">
        <title>Genome-scale phylogeny and comparative genomics of the fungal order Sordariales.</title>
        <authorList>
            <person name="Hensen N."/>
            <person name="Bonometti L."/>
            <person name="Westerberg I."/>
            <person name="Brannstrom I.O."/>
            <person name="Guillou S."/>
            <person name="Cros-Aarteil S."/>
            <person name="Calhoun S."/>
            <person name="Haridas S."/>
            <person name="Kuo A."/>
            <person name="Mondo S."/>
            <person name="Pangilinan J."/>
            <person name="Riley R."/>
            <person name="LaButti K."/>
            <person name="Andreopoulos B."/>
            <person name="Lipzen A."/>
            <person name="Chen C."/>
            <person name="Yan M."/>
            <person name="Daum C."/>
            <person name="Ng V."/>
            <person name="Clum A."/>
            <person name="Steindorff A."/>
            <person name="Ohm R.A."/>
            <person name="Martin F."/>
            <person name="Silar P."/>
            <person name="Natvig D.O."/>
            <person name="Lalanne C."/>
            <person name="Gautier V."/>
            <person name="Ament-Velasquez S.L."/>
            <person name="Kruys A."/>
            <person name="Hutchinson M.I."/>
            <person name="Powell A.J."/>
            <person name="Barry K."/>
            <person name="Miller A.N."/>
            <person name="Grigoriev I.V."/>
            <person name="Debuchy R."/>
            <person name="Gladieux P."/>
            <person name="Hiltunen Thoren M."/>
            <person name="Johannesson H."/>
        </authorList>
    </citation>
    <scope>NUCLEOTIDE SEQUENCE</scope>
    <source>
        <strain evidence="2">CBS 123565</strain>
    </source>
</reference>
<dbReference type="EMBL" id="MU853403">
    <property type="protein sequence ID" value="KAK4136548.1"/>
    <property type="molecule type" value="Genomic_DNA"/>
</dbReference>
<evidence type="ECO:0000256" key="1">
    <source>
        <dbReference type="SAM" id="MobiDB-lite"/>
    </source>
</evidence>
<sequence length="257" mass="28026">MVDKATPSPESISDGQFQRALKSYPACLAAISDAKGAKPGQKTLASLDEYRYETALKTFGSVESDVAMGLDDVETLVEWKLRHGKFRPTLMKLVLSNDPSFVKDTVQKAVRHYRDKSDVSGALKILTQLKGIGPATASLLLAVHDADVIFFADEAFSWLCSAGPTPTIKYTLKEYTELNGRARALANRLGVKAVDVERVAFVLLRQLGEAGAPRPDKPPTTSPADHTGKRQPAKRAASSHNPDAEIPVRRSKRVRQT</sequence>
<evidence type="ECO:0000313" key="3">
    <source>
        <dbReference type="Proteomes" id="UP001304895"/>
    </source>
</evidence>
<dbReference type="PANTHER" id="PTHR21521:SF0">
    <property type="entry name" value="AMUN, ISOFORM A"/>
    <property type="match status" value="1"/>
</dbReference>
<comment type="caution">
    <text evidence="2">The sequence shown here is derived from an EMBL/GenBank/DDBJ whole genome shotgun (WGS) entry which is preliminary data.</text>
</comment>
<name>A0AAN6UP17_9PEZI</name>
<feature type="region of interest" description="Disordered" evidence="1">
    <location>
        <begin position="210"/>
        <end position="257"/>
    </location>
</feature>
<reference evidence="2" key="2">
    <citation type="submission" date="2023-05" db="EMBL/GenBank/DDBJ databases">
        <authorList>
            <consortium name="Lawrence Berkeley National Laboratory"/>
            <person name="Steindorff A."/>
            <person name="Hensen N."/>
            <person name="Bonometti L."/>
            <person name="Westerberg I."/>
            <person name="Brannstrom I.O."/>
            <person name="Guillou S."/>
            <person name="Cros-Aarteil S."/>
            <person name="Calhoun S."/>
            <person name="Haridas S."/>
            <person name="Kuo A."/>
            <person name="Mondo S."/>
            <person name="Pangilinan J."/>
            <person name="Riley R."/>
            <person name="Labutti K."/>
            <person name="Andreopoulos B."/>
            <person name="Lipzen A."/>
            <person name="Chen C."/>
            <person name="Yanf M."/>
            <person name="Daum C."/>
            <person name="Ng V."/>
            <person name="Clum A."/>
            <person name="Ohm R."/>
            <person name="Martin F."/>
            <person name="Silar P."/>
            <person name="Natvig D."/>
            <person name="Lalanne C."/>
            <person name="Gautier V."/>
            <person name="Ament-Velasquez S.L."/>
            <person name="Kruys A."/>
            <person name="Hutchinson M.I."/>
            <person name="Powell A.J."/>
            <person name="Barry K."/>
            <person name="Miller A.N."/>
            <person name="Grigoriev I.V."/>
            <person name="Debuchy R."/>
            <person name="Gladieux P."/>
            <person name="Thoren M.H."/>
            <person name="Johannesson H."/>
        </authorList>
    </citation>
    <scope>NUCLEOTIDE SEQUENCE</scope>
    <source>
        <strain evidence="2">CBS 123565</strain>
    </source>
</reference>
<dbReference type="AlphaFoldDB" id="A0AAN6UP17"/>